<dbReference type="OrthoDB" id="767543at2"/>
<keyword evidence="1" id="KW-0472">Membrane</keyword>
<evidence type="ECO:0000256" key="2">
    <source>
        <dbReference type="SAM" id="SignalP"/>
    </source>
</evidence>
<evidence type="ECO:0000313" key="3">
    <source>
        <dbReference type="EMBL" id="TWR27016.1"/>
    </source>
</evidence>
<comment type="caution">
    <text evidence="3">The sequence shown here is derived from an EMBL/GenBank/DDBJ whole genome shotgun (WGS) entry which is preliminary data.</text>
</comment>
<keyword evidence="4" id="KW-1185">Reference proteome</keyword>
<evidence type="ECO:0000313" key="4">
    <source>
        <dbReference type="Proteomes" id="UP000318010"/>
    </source>
</evidence>
<reference evidence="3 4" key="1">
    <citation type="submission" date="2019-07" db="EMBL/GenBank/DDBJ databases">
        <authorList>
            <person name="Kim J."/>
        </authorList>
    </citation>
    <scope>NUCLEOTIDE SEQUENCE [LARGE SCALE GENOMIC DNA]</scope>
    <source>
        <strain evidence="3 4">MJ1a</strain>
    </source>
</reference>
<feature type="transmembrane region" description="Helical" evidence="1">
    <location>
        <begin position="108"/>
        <end position="124"/>
    </location>
</feature>
<dbReference type="AlphaFoldDB" id="A0A563U6N2"/>
<protein>
    <submittedName>
        <fullName evidence="3">Uncharacterized protein</fullName>
    </submittedName>
</protein>
<proteinExistence type="predicted"/>
<dbReference type="RefSeq" id="WP_146270228.1">
    <property type="nucleotide sequence ID" value="NZ_VOEI01000002.1"/>
</dbReference>
<feature type="signal peptide" evidence="2">
    <location>
        <begin position="1"/>
        <end position="21"/>
    </location>
</feature>
<sequence length="134" mass="14857">MRYFTIAIAILCFFVSNKVYAQGCLIPNYDPYNKVFNVPTSTGARTFLAGNGRNFVLWQGVCGPHTYVATTSSPNGTCTVQGIIQTGTYYPTVSTPFTSPCPVPLDDHIWVVLFLTCILSFFMLKQNNTNHVKT</sequence>
<keyword evidence="1" id="KW-0812">Transmembrane</keyword>
<organism evidence="3 4">
    <name type="scientific">Mucilaginibacter achroorhodeus</name>
    <dbReference type="NCBI Taxonomy" id="2599294"/>
    <lineage>
        <taxon>Bacteria</taxon>
        <taxon>Pseudomonadati</taxon>
        <taxon>Bacteroidota</taxon>
        <taxon>Sphingobacteriia</taxon>
        <taxon>Sphingobacteriales</taxon>
        <taxon>Sphingobacteriaceae</taxon>
        <taxon>Mucilaginibacter</taxon>
    </lineage>
</organism>
<dbReference type="Proteomes" id="UP000318010">
    <property type="component" value="Unassembled WGS sequence"/>
</dbReference>
<dbReference type="EMBL" id="VOEI01000002">
    <property type="protein sequence ID" value="TWR27016.1"/>
    <property type="molecule type" value="Genomic_DNA"/>
</dbReference>
<keyword evidence="1" id="KW-1133">Transmembrane helix</keyword>
<gene>
    <name evidence="3" type="ORF">FPZ42_08260</name>
</gene>
<name>A0A563U6N2_9SPHI</name>
<evidence type="ECO:0000256" key="1">
    <source>
        <dbReference type="SAM" id="Phobius"/>
    </source>
</evidence>
<feature type="chain" id="PRO_5021956582" evidence="2">
    <location>
        <begin position="22"/>
        <end position="134"/>
    </location>
</feature>
<accession>A0A563U6N2</accession>
<keyword evidence="2" id="KW-0732">Signal</keyword>